<keyword evidence="2" id="KW-1185">Reference proteome</keyword>
<name>A0ACB1AVU0_MELEN</name>
<gene>
    <name evidence="1" type="ORF">MENTE1834_LOCUS42403</name>
</gene>
<comment type="caution">
    <text evidence="1">The sequence shown here is derived from an EMBL/GenBank/DDBJ whole genome shotgun (WGS) entry which is preliminary data.</text>
</comment>
<dbReference type="EMBL" id="CAVMJV010000111">
    <property type="protein sequence ID" value="CAK5101915.1"/>
    <property type="molecule type" value="Genomic_DNA"/>
</dbReference>
<reference evidence="1" key="1">
    <citation type="submission" date="2023-11" db="EMBL/GenBank/DDBJ databases">
        <authorList>
            <person name="Poullet M."/>
        </authorList>
    </citation>
    <scope>NUCLEOTIDE SEQUENCE</scope>
    <source>
        <strain evidence="1">E1834</strain>
    </source>
</reference>
<dbReference type="Proteomes" id="UP001497535">
    <property type="component" value="Unassembled WGS sequence"/>
</dbReference>
<organism evidence="1 2">
    <name type="scientific">Meloidogyne enterolobii</name>
    <name type="common">Root-knot nematode worm</name>
    <name type="synonym">Meloidogyne mayaguensis</name>
    <dbReference type="NCBI Taxonomy" id="390850"/>
    <lineage>
        <taxon>Eukaryota</taxon>
        <taxon>Metazoa</taxon>
        <taxon>Ecdysozoa</taxon>
        <taxon>Nematoda</taxon>
        <taxon>Chromadorea</taxon>
        <taxon>Rhabditida</taxon>
        <taxon>Tylenchina</taxon>
        <taxon>Tylenchomorpha</taxon>
        <taxon>Tylenchoidea</taxon>
        <taxon>Meloidogynidae</taxon>
        <taxon>Meloidogyninae</taxon>
        <taxon>Meloidogyne</taxon>
    </lineage>
</organism>
<sequence length="220" mass="25143">MPYYNLLFIFLLPQLLILIAEVLSTENIDSNNDCSCPNEEIFDSDWRNGVFKSPGFSVENCDNLDCKWNILPEENTFIYAMIEGGDDILNVYQTSWNGSTLLKFQRSSLSSGRFYNPSYNLHLSSSINGGLYFHFVANGINHNHTGFEVTFSRRSDDGLSLNFPCPQPFYFATNSPQRLPAFRLRILDGCIFTINSTQAIKLKIEKINKTSKFNIWVCNN</sequence>
<protein>
    <submittedName>
        <fullName evidence="1">Uncharacterized protein</fullName>
    </submittedName>
</protein>
<evidence type="ECO:0000313" key="2">
    <source>
        <dbReference type="Proteomes" id="UP001497535"/>
    </source>
</evidence>
<evidence type="ECO:0000313" key="1">
    <source>
        <dbReference type="EMBL" id="CAK5101915.1"/>
    </source>
</evidence>
<accession>A0ACB1AVU0</accession>
<proteinExistence type="predicted"/>